<accession>A0A410QDT9</accession>
<feature type="chain" id="PRO_5019505491" evidence="1">
    <location>
        <begin position="24"/>
        <end position="217"/>
    </location>
</feature>
<gene>
    <name evidence="2" type="ORF">EQM13_11135</name>
</gene>
<dbReference type="EMBL" id="CP035282">
    <property type="protein sequence ID" value="QAT62099.1"/>
    <property type="molecule type" value="Genomic_DNA"/>
</dbReference>
<dbReference type="Proteomes" id="UP000287969">
    <property type="component" value="Chromosome"/>
</dbReference>
<keyword evidence="3" id="KW-1185">Reference proteome</keyword>
<evidence type="ECO:0000313" key="2">
    <source>
        <dbReference type="EMBL" id="QAT62099.1"/>
    </source>
</evidence>
<feature type="signal peptide" evidence="1">
    <location>
        <begin position="1"/>
        <end position="23"/>
    </location>
</feature>
<sequence length="217" mass="24286">MKRIVNIILSFVLILGLCIPAYAEETKTIDELLAPYQNAIDKVNGELGSNIYIPDKNKEKFYNNVKHMSPSEVENLLRNEYKDITSGKPFITQSEPNSYTKSYAMKNGQKKQDTSPMHVRQDIMQTAPISYNSQMFLNSTVFSATGASGTYIYETINSYGSSWPSDYTGYHFEVDSGSYSLSSNKKNCTVTLRGHPEDAYGSALTLSLTEKVTFSVD</sequence>
<name>A0A410QDT9_9FIRM</name>
<reference evidence="3" key="1">
    <citation type="submission" date="2019-01" db="EMBL/GenBank/DDBJ databases">
        <title>Draft genomes of a novel of Sporanaerobacter strains.</title>
        <authorList>
            <person name="Ma S."/>
        </authorList>
    </citation>
    <scope>NUCLEOTIDE SEQUENCE [LARGE SCALE GENOMIC DNA]</scope>
    <source>
        <strain evidence="3">NJN-17</strain>
    </source>
</reference>
<evidence type="ECO:0000256" key="1">
    <source>
        <dbReference type="SAM" id="SignalP"/>
    </source>
</evidence>
<proteinExistence type="predicted"/>
<evidence type="ECO:0000313" key="3">
    <source>
        <dbReference type="Proteomes" id="UP000287969"/>
    </source>
</evidence>
<dbReference type="AlphaFoldDB" id="A0A410QDT9"/>
<organism evidence="2 3">
    <name type="scientific">Acidilutibacter cellobiosedens</name>
    <dbReference type="NCBI Taxonomy" id="2507161"/>
    <lineage>
        <taxon>Bacteria</taxon>
        <taxon>Bacillati</taxon>
        <taxon>Bacillota</taxon>
        <taxon>Tissierellia</taxon>
        <taxon>Tissierellales</taxon>
        <taxon>Acidilutibacteraceae</taxon>
        <taxon>Acidilutibacter</taxon>
    </lineage>
</organism>
<dbReference type="RefSeq" id="WP_128752698.1">
    <property type="nucleotide sequence ID" value="NZ_CP035282.1"/>
</dbReference>
<protein>
    <submittedName>
        <fullName evidence="2">Uncharacterized protein</fullName>
    </submittedName>
</protein>
<dbReference type="KEGG" id="spoa:EQM13_11135"/>
<keyword evidence="1" id="KW-0732">Signal</keyword>